<proteinExistence type="predicted"/>
<sequence>MLEPPREPGRPGVIEAGAKEAIVAWASGNNDCCEDLVYKLDVKFPDPNVQCSSVSSDERAWMLCWRQSTHPFGLSDHPEALLTRPLTASSAFVFENPPAPNALLELQQFHGLVASIESIRALCSLEGLISR</sequence>
<dbReference type="OrthoDB" id="6284392at2759"/>
<keyword evidence="2" id="KW-1185">Reference proteome</keyword>
<name>A0A183SCC3_SCHSO</name>
<evidence type="ECO:0000313" key="2">
    <source>
        <dbReference type="Proteomes" id="UP000275846"/>
    </source>
</evidence>
<organism evidence="3">
    <name type="scientific">Schistocephalus solidus</name>
    <name type="common">Tapeworm</name>
    <dbReference type="NCBI Taxonomy" id="70667"/>
    <lineage>
        <taxon>Eukaryota</taxon>
        <taxon>Metazoa</taxon>
        <taxon>Spiralia</taxon>
        <taxon>Lophotrochozoa</taxon>
        <taxon>Platyhelminthes</taxon>
        <taxon>Cestoda</taxon>
        <taxon>Eucestoda</taxon>
        <taxon>Diphyllobothriidea</taxon>
        <taxon>Diphyllobothriidae</taxon>
        <taxon>Schistocephalus</taxon>
    </lineage>
</organism>
<evidence type="ECO:0000313" key="3">
    <source>
        <dbReference type="WBParaSite" id="SSLN_0000193901-mRNA-1"/>
    </source>
</evidence>
<reference evidence="3" key="1">
    <citation type="submission" date="2016-06" db="UniProtKB">
        <authorList>
            <consortium name="WormBaseParasite"/>
        </authorList>
    </citation>
    <scope>IDENTIFICATION</scope>
</reference>
<accession>A0A183SCC3</accession>
<dbReference type="EMBL" id="UYSU01008637">
    <property type="protein sequence ID" value="VDL88256.1"/>
    <property type="molecule type" value="Genomic_DNA"/>
</dbReference>
<dbReference type="STRING" id="70667.A0A183SCC3"/>
<gene>
    <name evidence="1" type="ORF">SSLN_LOCUS1871</name>
</gene>
<dbReference type="AlphaFoldDB" id="A0A183SCC3"/>
<reference evidence="1 2" key="2">
    <citation type="submission" date="2018-11" db="EMBL/GenBank/DDBJ databases">
        <authorList>
            <consortium name="Pathogen Informatics"/>
        </authorList>
    </citation>
    <scope>NUCLEOTIDE SEQUENCE [LARGE SCALE GENOMIC DNA]</scope>
    <source>
        <strain evidence="1 2">NST_G2</strain>
    </source>
</reference>
<evidence type="ECO:0000313" key="1">
    <source>
        <dbReference type="EMBL" id="VDL88256.1"/>
    </source>
</evidence>
<dbReference type="WBParaSite" id="SSLN_0000193901-mRNA-1">
    <property type="protein sequence ID" value="SSLN_0000193901-mRNA-1"/>
    <property type="gene ID" value="SSLN_0000193901"/>
</dbReference>
<dbReference type="Proteomes" id="UP000275846">
    <property type="component" value="Unassembled WGS sequence"/>
</dbReference>
<protein>
    <submittedName>
        <fullName evidence="1 3">Uncharacterized protein</fullName>
    </submittedName>
</protein>